<evidence type="ECO:0000313" key="1">
    <source>
        <dbReference type="EMBL" id="KAJ9092160.1"/>
    </source>
</evidence>
<sequence length="144" mass="16981">MFLTQATSQIAQQVVKYEQTKAIEATEKLLQAQSTIQPLILPELETALSLDRRLAEFKRLVDELPELRYLQDENMDEELLDRYELVRQRMVQLNERFVHAYHKRDYLKQLLGTLGNQEAQENAGDLEREVERFQALVKEMKSET</sequence>
<protein>
    <submittedName>
        <fullName evidence="1">Uncharacterized protein</fullName>
    </submittedName>
</protein>
<keyword evidence="2" id="KW-1185">Reference proteome</keyword>
<proteinExistence type="predicted"/>
<comment type="caution">
    <text evidence="1">The sequence shown here is derived from an EMBL/GenBank/DDBJ whole genome shotgun (WGS) entry which is preliminary data.</text>
</comment>
<name>A0ACC2UZQ8_9TREE</name>
<accession>A0ACC2UZQ8</accession>
<dbReference type="Proteomes" id="UP001241377">
    <property type="component" value="Unassembled WGS sequence"/>
</dbReference>
<organism evidence="1 2">
    <name type="scientific">Naganishia cerealis</name>
    <dbReference type="NCBI Taxonomy" id="610337"/>
    <lineage>
        <taxon>Eukaryota</taxon>
        <taxon>Fungi</taxon>
        <taxon>Dikarya</taxon>
        <taxon>Basidiomycota</taxon>
        <taxon>Agaricomycotina</taxon>
        <taxon>Tremellomycetes</taxon>
        <taxon>Filobasidiales</taxon>
        <taxon>Filobasidiaceae</taxon>
        <taxon>Naganishia</taxon>
    </lineage>
</organism>
<dbReference type="EMBL" id="JASBWR010000138">
    <property type="protein sequence ID" value="KAJ9092160.1"/>
    <property type="molecule type" value="Genomic_DNA"/>
</dbReference>
<reference evidence="1" key="1">
    <citation type="submission" date="2023-04" db="EMBL/GenBank/DDBJ databases">
        <title>Draft Genome sequencing of Naganishia species isolated from polar environments using Oxford Nanopore Technology.</title>
        <authorList>
            <person name="Leo P."/>
            <person name="Venkateswaran K."/>
        </authorList>
    </citation>
    <scope>NUCLEOTIDE SEQUENCE</scope>
    <source>
        <strain evidence="1">MNA-CCFEE 5261</strain>
    </source>
</reference>
<gene>
    <name evidence="1" type="ORF">QFC19_008818</name>
</gene>
<evidence type="ECO:0000313" key="2">
    <source>
        <dbReference type="Proteomes" id="UP001241377"/>
    </source>
</evidence>